<dbReference type="InterPro" id="IPR024964">
    <property type="entry name" value="CTLH/CRA"/>
</dbReference>
<proteinExistence type="predicted"/>
<evidence type="ECO:0000313" key="9">
    <source>
        <dbReference type="Proteomes" id="UP001377567"/>
    </source>
</evidence>
<dbReference type="InterPro" id="IPR044063">
    <property type="entry name" value="ZF_RING_GID"/>
</dbReference>
<keyword evidence="5" id="KW-0862">Zinc</keyword>
<dbReference type="GO" id="GO:0005634">
    <property type="term" value="C:nucleus"/>
    <property type="evidence" value="ECO:0007669"/>
    <property type="project" value="TreeGrafter"/>
</dbReference>
<keyword evidence="4 6" id="KW-0863">Zinc-finger</keyword>
<dbReference type="AlphaFoldDB" id="A0AAV5RYS3"/>
<gene>
    <name evidence="8" type="ORF">DAKH74_033700</name>
</gene>
<evidence type="ECO:0000259" key="7">
    <source>
        <dbReference type="PROSITE" id="PS51867"/>
    </source>
</evidence>
<dbReference type="EMBL" id="BTGD01000010">
    <property type="protein sequence ID" value="GMM56754.1"/>
    <property type="molecule type" value="Genomic_DNA"/>
</dbReference>
<comment type="subcellular location">
    <subcellularLocation>
        <location evidence="1">Cytoplasm</location>
    </subcellularLocation>
</comment>
<evidence type="ECO:0000256" key="4">
    <source>
        <dbReference type="ARBA" id="ARBA00022771"/>
    </source>
</evidence>
<evidence type="ECO:0000313" key="8">
    <source>
        <dbReference type="EMBL" id="GMM56754.1"/>
    </source>
</evidence>
<dbReference type="GO" id="GO:0043161">
    <property type="term" value="P:proteasome-mediated ubiquitin-dependent protein catabolic process"/>
    <property type="evidence" value="ECO:0007669"/>
    <property type="project" value="InterPro"/>
</dbReference>
<dbReference type="InterPro" id="IPR045098">
    <property type="entry name" value="Fyv10_fam"/>
</dbReference>
<evidence type="ECO:0000256" key="1">
    <source>
        <dbReference type="ARBA" id="ARBA00004496"/>
    </source>
</evidence>
<feature type="domain" description="RING-Gid-type" evidence="7">
    <location>
        <begin position="428"/>
        <end position="495"/>
    </location>
</feature>
<keyword evidence="9" id="KW-1185">Reference proteome</keyword>
<evidence type="ECO:0000256" key="5">
    <source>
        <dbReference type="ARBA" id="ARBA00022833"/>
    </source>
</evidence>
<dbReference type="GO" id="GO:0005737">
    <property type="term" value="C:cytoplasm"/>
    <property type="evidence" value="ECO:0007669"/>
    <property type="project" value="UniProtKB-SubCell"/>
</dbReference>
<evidence type="ECO:0000256" key="6">
    <source>
        <dbReference type="PROSITE-ProRule" id="PRU01215"/>
    </source>
</evidence>
<reference evidence="8 9" key="1">
    <citation type="journal article" date="2023" name="Elife">
        <title>Identification of key yeast species and microbe-microbe interactions impacting larval growth of Drosophila in the wild.</title>
        <authorList>
            <person name="Mure A."/>
            <person name="Sugiura Y."/>
            <person name="Maeda R."/>
            <person name="Honda K."/>
            <person name="Sakurai N."/>
            <person name="Takahashi Y."/>
            <person name="Watada M."/>
            <person name="Katoh T."/>
            <person name="Gotoh A."/>
            <person name="Gotoh Y."/>
            <person name="Taniguchi I."/>
            <person name="Nakamura K."/>
            <person name="Hayashi T."/>
            <person name="Katayama T."/>
            <person name="Uemura T."/>
            <person name="Hattori Y."/>
        </authorList>
    </citation>
    <scope>NUCLEOTIDE SEQUENCE [LARGE SCALE GENOMIC DNA]</scope>
    <source>
        <strain evidence="8 9">KH-74</strain>
    </source>
</reference>
<dbReference type="Pfam" id="PF10607">
    <property type="entry name" value="CTLH"/>
    <property type="match status" value="1"/>
</dbReference>
<dbReference type="GO" id="GO:0034657">
    <property type="term" value="C:GID complex"/>
    <property type="evidence" value="ECO:0007669"/>
    <property type="project" value="TreeGrafter"/>
</dbReference>
<comment type="caution">
    <text evidence="8">The sequence shown here is derived from an EMBL/GenBank/DDBJ whole genome shotgun (WGS) entry which is preliminary data.</text>
</comment>
<accession>A0AAV5RYS3</accession>
<dbReference type="Proteomes" id="UP001377567">
    <property type="component" value="Unassembled WGS sequence"/>
</dbReference>
<keyword evidence="3" id="KW-0479">Metal-binding</keyword>
<dbReference type="GO" id="GO:0061630">
    <property type="term" value="F:ubiquitin protein ligase activity"/>
    <property type="evidence" value="ECO:0007669"/>
    <property type="project" value="InterPro"/>
</dbReference>
<feature type="zinc finger region" description="RING-Gid-type" evidence="6">
    <location>
        <begin position="428"/>
        <end position="495"/>
    </location>
</feature>
<sequence length="510" mass="57750">MDSTPSIDFMLHLNEQAFTIPHALLAEAQRLHEKSVESDTKQLRAAFLALNSLMQNDQSIVGKESALASLDAVMQDVQAFEKKLKGSVAREGELLRRIGKRIEFYGKYEAARESGKTRSLTEWYLNYTNLLVADYLARNSKVSTLPENNADGGVALDPVNAGVVFLKQQEMQDLLDYDVLLAANKISRGLIDDNDLEPLESWIAKNKSALEKEGSSLEFYASFQRYVQALLNGNMTLAITVLQTTLFSHISTHFDEVTAACGMLVYAEKCVSSQDNAEETQNHTNDELSTPVDPTVLQQRQRENAFEYFFHRRMPIGPQYASSVRTASKQQHIHPTARDTALLVSNTKNLERYKELLSSKGWENLNNMFLKSYYSMYRIAKNEPLLIYISLGVSALKTRSCLHQAIEWDPRLDALCKNSRSKFGENKCPVCSEHFRRLAETLPFAHHTESKLFDNPVMLPSGNIYDSRRLKLLANVIRETGIMPLSEHEVLDPIDGDIYKLDDFVTMYPT</sequence>
<dbReference type="PANTHER" id="PTHR12170:SF2">
    <property type="entry name" value="E3 UBIQUITIN-PROTEIN TRANSFERASE MAEA"/>
    <property type="match status" value="1"/>
</dbReference>
<keyword evidence="2" id="KW-0963">Cytoplasm</keyword>
<dbReference type="GO" id="GO:0008270">
    <property type="term" value="F:zinc ion binding"/>
    <property type="evidence" value="ECO:0007669"/>
    <property type="project" value="UniProtKB-KW"/>
</dbReference>
<protein>
    <submittedName>
        <fullName evidence="8">Glucose-induced degradation complex subunit</fullName>
    </submittedName>
</protein>
<evidence type="ECO:0000256" key="2">
    <source>
        <dbReference type="ARBA" id="ARBA00022490"/>
    </source>
</evidence>
<organism evidence="8 9">
    <name type="scientific">Maudiozyma humilis</name>
    <name type="common">Sour dough yeast</name>
    <name type="synonym">Kazachstania humilis</name>
    <dbReference type="NCBI Taxonomy" id="51915"/>
    <lineage>
        <taxon>Eukaryota</taxon>
        <taxon>Fungi</taxon>
        <taxon>Dikarya</taxon>
        <taxon>Ascomycota</taxon>
        <taxon>Saccharomycotina</taxon>
        <taxon>Saccharomycetes</taxon>
        <taxon>Saccharomycetales</taxon>
        <taxon>Saccharomycetaceae</taxon>
        <taxon>Maudiozyma</taxon>
    </lineage>
</organism>
<dbReference type="PANTHER" id="PTHR12170">
    <property type="entry name" value="MACROPHAGE ERYTHROBLAST ATTACHER-RELATED"/>
    <property type="match status" value="1"/>
</dbReference>
<name>A0AAV5RYS3_MAUHU</name>
<dbReference type="PROSITE" id="PS51867">
    <property type="entry name" value="ZF_RING_GID"/>
    <property type="match status" value="1"/>
</dbReference>
<evidence type="ECO:0000256" key="3">
    <source>
        <dbReference type="ARBA" id="ARBA00022723"/>
    </source>
</evidence>